<evidence type="ECO:0000256" key="6">
    <source>
        <dbReference type="RuleBase" id="RU000492"/>
    </source>
</evidence>
<dbReference type="InterPro" id="IPR025313">
    <property type="entry name" value="SPB4-like_CTE"/>
</dbReference>
<feature type="compositionally biased region" description="Basic and acidic residues" evidence="8">
    <location>
        <begin position="20"/>
        <end position="36"/>
    </location>
</feature>
<keyword evidence="12" id="KW-1185">Reference proteome</keyword>
<name>A0A067QWS5_ZOONE</name>
<dbReference type="InterPro" id="IPR000629">
    <property type="entry name" value="RNA-helicase_DEAD-box_CS"/>
</dbReference>
<keyword evidence="4 6" id="KW-0067">ATP-binding</keyword>
<dbReference type="EMBL" id="KK853274">
    <property type="protein sequence ID" value="KDR09109.1"/>
    <property type="molecule type" value="Genomic_DNA"/>
</dbReference>
<dbReference type="AlphaFoldDB" id="A0A067QWS5"/>
<dbReference type="CDD" id="cd17949">
    <property type="entry name" value="DEADc_DDX31"/>
    <property type="match status" value="1"/>
</dbReference>
<evidence type="ECO:0000259" key="10">
    <source>
        <dbReference type="PROSITE" id="PS51194"/>
    </source>
</evidence>
<keyword evidence="1 6" id="KW-0547">Nucleotide-binding</keyword>
<evidence type="ECO:0000256" key="4">
    <source>
        <dbReference type="ARBA" id="ARBA00022840"/>
    </source>
</evidence>
<dbReference type="STRING" id="136037.A0A067QWS5"/>
<feature type="compositionally biased region" description="Basic residues" evidence="8">
    <location>
        <begin position="592"/>
        <end position="603"/>
    </location>
</feature>
<feature type="domain" description="Helicase ATP-binding" evidence="9">
    <location>
        <begin position="132"/>
        <end position="314"/>
    </location>
</feature>
<dbReference type="CDD" id="cd18787">
    <property type="entry name" value="SF2_C_DEAD"/>
    <property type="match status" value="1"/>
</dbReference>
<dbReference type="EC" id="3.6.4.13" evidence="7"/>
<keyword evidence="5 7" id="KW-0694">RNA-binding</keyword>
<dbReference type="GO" id="GO:0016887">
    <property type="term" value="F:ATP hydrolysis activity"/>
    <property type="evidence" value="ECO:0007669"/>
    <property type="project" value="RHEA"/>
</dbReference>
<comment type="domain">
    <text evidence="7">The Q motif is unique to and characteristic of the DEAD box family of RNA helicases and controls ATP binding and hydrolysis.</text>
</comment>
<accession>A0A067QWS5</accession>
<dbReference type="Pfam" id="PF00271">
    <property type="entry name" value="Helicase_C"/>
    <property type="match status" value="1"/>
</dbReference>
<comment type="similarity">
    <text evidence="6">Belongs to the DEAD box helicase family.</text>
</comment>
<dbReference type="InterPro" id="IPR001650">
    <property type="entry name" value="Helicase_C-like"/>
</dbReference>
<dbReference type="PROSITE" id="PS51192">
    <property type="entry name" value="HELICASE_ATP_BIND_1"/>
    <property type="match status" value="1"/>
</dbReference>
<evidence type="ECO:0000256" key="5">
    <source>
        <dbReference type="ARBA" id="ARBA00022884"/>
    </source>
</evidence>
<evidence type="ECO:0000256" key="8">
    <source>
        <dbReference type="SAM" id="MobiDB-lite"/>
    </source>
</evidence>
<dbReference type="FunCoup" id="A0A067QWS5">
    <property type="interactions" value="1858"/>
</dbReference>
<proteinExistence type="inferred from homology"/>
<dbReference type="OrthoDB" id="422663at2759"/>
<protein>
    <recommendedName>
        <fullName evidence="7">ATP-dependent RNA helicase</fullName>
        <ecNumber evidence="7">3.6.4.13</ecNumber>
    </recommendedName>
</protein>
<feature type="compositionally biased region" description="Basic and acidic residues" evidence="8">
    <location>
        <begin position="53"/>
        <end position="63"/>
    </location>
</feature>
<dbReference type="InterPro" id="IPR014001">
    <property type="entry name" value="Helicase_ATP-bd"/>
</dbReference>
<sequence length="638" mass="71111">MTMAEDTSIDICLNINASPPKREDARKAKELKRKLDGTSPVEPAIASKRQRPSVREKTAEENIDSKPQGWISSLFVNNPDIPAFAHRVVKPVLEPVFSSQSFKDLSIHPFTVSNLDQNLGLQKLTTVQHKAMPVILSGKDALVRSQTGSGKTLAFALPIVEALQAVRPKISRADGVQAVVVVPTRELALQTYEWFVKLVKPFTWIVPGYLVGGEKRKAEKARLRKGITVLIGTPGRLLDHVQHTKSLQFDKVGWLVVDEADRLFDMGYEKDVASLIEALDSQQRGSRQTVLLSATLSSAVERLAGLTLKSPVFVDAAGDESLANDMVIPESLTQFYVLTPAKLRLVTLSAFIIWKCNMSSQRKMLIFCATQDMVDFHTELLALVLGESDQVDFEFFKLHGSMTQQERTDVFKTFRAADSGVLLCTDVAARGLDLPHVDWIVQFTAPSTVEDYVHRVGRTARVGTAGAALLFLTPSEVPFIRQLEDRRIRLQEQTMDVCLKKLRDAHSGPSVEATATGLQARFETAVLEQTRLHDLACKAYVSWVRFYASYRKDARTAFNFKQVHLGHYAKSFALRDPPSAIGGIGRQQWQRNRARTPRDKKRSNSGLEQGYSTATHLVTSEFSSGLESVRKKRRKGKL</sequence>
<evidence type="ECO:0000256" key="3">
    <source>
        <dbReference type="ARBA" id="ARBA00022806"/>
    </source>
</evidence>
<reference evidence="11 12" key="1">
    <citation type="journal article" date="2014" name="Nat. Commun.">
        <title>Molecular traces of alternative social organization in a termite genome.</title>
        <authorList>
            <person name="Terrapon N."/>
            <person name="Li C."/>
            <person name="Robertson H.M."/>
            <person name="Ji L."/>
            <person name="Meng X."/>
            <person name="Booth W."/>
            <person name="Chen Z."/>
            <person name="Childers C.P."/>
            <person name="Glastad K.M."/>
            <person name="Gokhale K."/>
            <person name="Gowin J."/>
            <person name="Gronenberg W."/>
            <person name="Hermansen R.A."/>
            <person name="Hu H."/>
            <person name="Hunt B.G."/>
            <person name="Huylmans A.K."/>
            <person name="Khalil S.M."/>
            <person name="Mitchell R.D."/>
            <person name="Munoz-Torres M.C."/>
            <person name="Mustard J.A."/>
            <person name="Pan H."/>
            <person name="Reese J.T."/>
            <person name="Scharf M.E."/>
            <person name="Sun F."/>
            <person name="Vogel H."/>
            <person name="Xiao J."/>
            <person name="Yang W."/>
            <person name="Yang Z."/>
            <person name="Yang Z."/>
            <person name="Zhou J."/>
            <person name="Zhu J."/>
            <person name="Brent C.S."/>
            <person name="Elsik C.G."/>
            <person name="Goodisman M.A."/>
            <person name="Liberles D.A."/>
            <person name="Roe R.M."/>
            <person name="Vargo E.L."/>
            <person name="Vilcinskas A."/>
            <person name="Wang J."/>
            <person name="Bornberg-Bauer E."/>
            <person name="Korb J."/>
            <person name="Zhang G."/>
            <person name="Liebig J."/>
        </authorList>
    </citation>
    <scope>NUCLEOTIDE SEQUENCE [LARGE SCALE GENOMIC DNA]</scope>
    <source>
        <tissue evidence="11">Whole organism</tissue>
    </source>
</reference>
<dbReference type="Proteomes" id="UP000027135">
    <property type="component" value="Unassembled WGS sequence"/>
</dbReference>
<dbReference type="PROSITE" id="PS51194">
    <property type="entry name" value="HELICASE_CTER"/>
    <property type="match status" value="1"/>
</dbReference>
<keyword evidence="2 6" id="KW-0378">Hydrolase</keyword>
<dbReference type="InterPro" id="IPR027417">
    <property type="entry name" value="P-loop_NTPase"/>
</dbReference>
<organism evidence="11 12">
    <name type="scientific">Zootermopsis nevadensis</name>
    <name type="common">Dampwood termite</name>
    <dbReference type="NCBI Taxonomy" id="136037"/>
    <lineage>
        <taxon>Eukaryota</taxon>
        <taxon>Metazoa</taxon>
        <taxon>Ecdysozoa</taxon>
        <taxon>Arthropoda</taxon>
        <taxon>Hexapoda</taxon>
        <taxon>Insecta</taxon>
        <taxon>Pterygota</taxon>
        <taxon>Neoptera</taxon>
        <taxon>Polyneoptera</taxon>
        <taxon>Dictyoptera</taxon>
        <taxon>Blattodea</taxon>
        <taxon>Blattoidea</taxon>
        <taxon>Termitoidae</taxon>
        <taxon>Termopsidae</taxon>
        <taxon>Zootermopsis</taxon>
    </lineage>
</organism>
<dbReference type="PANTHER" id="PTHR24031">
    <property type="entry name" value="RNA HELICASE"/>
    <property type="match status" value="1"/>
</dbReference>
<comment type="function">
    <text evidence="7">RNA helicase.</text>
</comment>
<comment type="catalytic activity">
    <reaction evidence="7">
        <text>ATP + H2O = ADP + phosphate + H(+)</text>
        <dbReference type="Rhea" id="RHEA:13065"/>
        <dbReference type="ChEBI" id="CHEBI:15377"/>
        <dbReference type="ChEBI" id="CHEBI:15378"/>
        <dbReference type="ChEBI" id="CHEBI:30616"/>
        <dbReference type="ChEBI" id="CHEBI:43474"/>
        <dbReference type="ChEBI" id="CHEBI:456216"/>
        <dbReference type="EC" id="3.6.4.13"/>
    </reaction>
</comment>
<evidence type="ECO:0000256" key="7">
    <source>
        <dbReference type="RuleBase" id="RU365068"/>
    </source>
</evidence>
<feature type="region of interest" description="Disordered" evidence="8">
    <location>
        <begin position="18"/>
        <end position="63"/>
    </location>
</feature>
<dbReference type="GO" id="GO:0003723">
    <property type="term" value="F:RNA binding"/>
    <property type="evidence" value="ECO:0007669"/>
    <property type="project" value="UniProtKB-UniRule"/>
</dbReference>
<dbReference type="GO" id="GO:0005524">
    <property type="term" value="F:ATP binding"/>
    <property type="evidence" value="ECO:0007669"/>
    <property type="project" value="UniProtKB-UniRule"/>
</dbReference>
<feature type="domain" description="Helicase C-terminal" evidence="10">
    <location>
        <begin position="331"/>
        <end position="503"/>
    </location>
</feature>
<dbReference type="PROSITE" id="PS00039">
    <property type="entry name" value="DEAD_ATP_HELICASE"/>
    <property type="match status" value="1"/>
</dbReference>
<dbReference type="Pfam" id="PF00270">
    <property type="entry name" value="DEAD"/>
    <property type="match status" value="1"/>
</dbReference>
<feature type="region of interest" description="Disordered" evidence="8">
    <location>
        <begin position="582"/>
        <end position="612"/>
    </location>
</feature>
<evidence type="ECO:0000256" key="2">
    <source>
        <dbReference type="ARBA" id="ARBA00022801"/>
    </source>
</evidence>
<dbReference type="InParanoid" id="A0A067QWS5"/>
<evidence type="ECO:0000259" key="9">
    <source>
        <dbReference type="PROSITE" id="PS51192"/>
    </source>
</evidence>
<dbReference type="GO" id="GO:0003724">
    <property type="term" value="F:RNA helicase activity"/>
    <property type="evidence" value="ECO:0007669"/>
    <property type="project" value="UniProtKB-EC"/>
</dbReference>
<dbReference type="Gene3D" id="3.40.50.300">
    <property type="entry name" value="P-loop containing nucleotide triphosphate hydrolases"/>
    <property type="match status" value="2"/>
</dbReference>
<gene>
    <name evidence="11" type="ORF">L798_01065</name>
</gene>
<dbReference type="InterPro" id="IPR011545">
    <property type="entry name" value="DEAD/DEAH_box_helicase_dom"/>
</dbReference>
<dbReference type="Pfam" id="PF13959">
    <property type="entry name" value="CTE_SPB4"/>
    <property type="match status" value="1"/>
</dbReference>
<dbReference type="SUPFAM" id="SSF52540">
    <property type="entry name" value="P-loop containing nucleoside triphosphate hydrolases"/>
    <property type="match status" value="1"/>
</dbReference>
<dbReference type="OMA" id="AVHIKAD"/>
<evidence type="ECO:0000313" key="12">
    <source>
        <dbReference type="Proteomes" id="UP000027135"/>
    </source>
</evidence>
<dbReference type="SMART" id="SM00490">
    <property type="entry name" value="HELICc"/>
    <property type="match status" value="1"/>
</dbReference>
<keyword evidence="3 6" id="KW-0347">Helicase</keyword>
<evidence type="ECO:0000256" key="1">
    <source>
        <dbReference type="ARBA" id="ARBA00022741"/>
    </source>
</evidence>
<dbReference type="eggNOG" id="KOG0348">
    <property type="taxonomic scope" value="Eukaryota"/>
</dbReference>
<dbReference type="SMART" id="SM00487">
    <property type="entry name" value="DEXDc"/>
    <property type="match status" value="1"/>
</dbReference>
<evidence type="ECO:0000313" key="11">
    <source>
        <dbReference type="EMBL" id="KDR09109.1"/>
    </source>
</evidence>
<dbReference type="SMART" id="SM01178">
    <property type="entry name" value="DUF4217"/>
    <property type="match status" value="1"/>
</dbReference>